<dbReference type="EMBL" id="JANPWB010000010">
    <property type="protein sequence ID" value="KAJ1138044.1"/>
    <property type="molecule type" value="Genomic_DNA"/>
</dbReference>
<proteinExistence type="predicted"/>
<organism evidence="2 3">
    <name type="scientific">Pleurodeles waltl</name>
    <name type="common">Iberian ribbed newt</name>
    <dbReference type="NCBI Taxonomy" id="8319"/>
    <lineage>
        <taxon>Eukaryota</taxon>
        <taxon>Metazoa</taxon>
        <taxon>Chordata</taxon>
        <taxon>Craniata</taxon>
        <taxon>Vertebrata</taxon>
        <taxon>Euteleostomi</taxon>
        <taxon>Amphibia</taxon>
        <taxon>Batrachia</taxon>
        <taxon>Caudata</taxon>
        <taxon>Salamandroidea</taxon>
        <taxon>Salamandridae</taxon>
        <taxon>Pleurodelinae</taxon>
        <taxon>Pleurodeles</taxon>
    </lineage>
</organism>
<reference evidence="2" key="1">
    <citation type="journal article" date="2022" name="bioRxiv">
        <title>Sequencing and chromosome-scale assembly of the giantPleurodeles waltlgenome.</title>
        <authorList>
            <person name="Brown T."/>
            <person name="Elewa A."/>
            <person name="Iarovenko S."/>
            <person name="Subramanian E."/>
            <person name="Araus A.J."/>
            <person name="Petzold A."/>
            <person name="Susuki M."/>
            <person name="Suzuki K.-i.T."/>
            <person name="Hayashi T."/>
            <person name="Toyoda A."/>
            <person name="Oliveira C."/>
            <person name="Osipova E."/>
            <person name="Leigh N.D."/>
            <person name="Simon A."/>
            <person name="Yun M.H."/>
        </authorList>
    </citation>
    <scope>NUCLEOTIDE SEQUENCE</scope>
    <source>
        <strain evidence="2">20211129_DDA</strain>
        <tissue evidence="2">Liver</tissue>
    </source>
</reference>
<name>A0AAV7QCK9_PLEWA</name>
<evidence type="ECO:0000256" key="1">
    <source>
        <dbReference type="SAM" id="MobiDB-lite"/>
    </source>
</evidence>
<gene>
    <name evidence="2" type="ORF">NDU88_004435</name>
</gene>
<evidence type="ECO:0000313" key="3">
    <source>
        <dbReference type="Proteomes" id="UP001066276"/>
    </source>
</evidence>
<dbReference type="Proteomes" id="UP001066276">
    <property type="component" value="Chromosome 6"/>
</dbReference>
<keyword evidence="3" id="KW-1185">Reference proteome</keyword>
<accession>A0AAV7QCK9</accession>
<protein>
    <submittedName>
        <fullName evidence="2">Uncharacterized protein</fullName>
    </submittedName>
</protein>
<evidence type="ECO:0000313" key="2">
    <source>
        <dbReference type="EMBL" id="KAJ1138044.1"/>
    </source>
</evidence>
<comment type="caution">
    <text evidence="2">The sequence shown here is derived from an EMBL/GenBank/DDBJ whole genome shotgun (WGS) entry which is preliminary data.</text>
</comment>
<sequence length="125" mass="14887">MADVGYHFRVLTRCHYNLECRLALAAFRFWSTFSIWSKTDDWEVVDFLRRSVGIWEIRGRYRQVHVYRCRVYYMCTAARGDSVRHVIQSISKDLLREVPTFTQQEKKQFGRLAKSRDSKCRDGGP</sequence>
<feature type="region of interest" description="Disordered" evidence="1">
    <location>
        <begin position="106"/>
        <end position="125"/>
    </location>
</feature>
<dbReference type="AlphaFoldDB" id="A0AAV7QCK9"/>